<dbReference type="GO" id="GO:0009253">
    <property type="term" value="P:peptidoglycan catabolic process"/>
    <property type="evidence" value="ECO:0007669"/>
    <property type="project" value="InterPro"/>
</dbReference>
<evidence type="ECO:0000313" key="4">
    <source>
        <dbReference type="Proteomes" id="UP000075424"/>
    </source>
</evidence>
<proteinExistence type="predicted"/>
<dbReference type="InterPro" id="IPR007730">
    <property type="entry name" value="SPOR-like_dom"/>
</dbReference>
<dbReference type="PANTHER" id="PTHR30404">
    <property type="entry name" value="N-ACETYLMURAMOYL-L-ALANINE AMIDASE"/>
    <property type="match status" value="1"/>
</dbReference>
<dbReference type="AlphaFoldDB" id="A0A150MSZ2"/>
<dbReference type="Gene3D" id="3.40.630.40">
    <property type="entry name" value="Zn-dependent exopeptidases"/>
    <property type="match status" value="1"/>
</dbReference>
<dbReference type="SMART" id="SM00646">
    <property type="entry name" value="Ami_3"/>
    <property type="match status" value="1"/>
</dbReference>
<dbReference type="GO" id="GO:0042834">
    <property type="term" value="F:peptidoglycan binding"/>
    <property type="evidence" value="ECO:0007669"/>
    <property type="project" value="InterPro"/>
</dbReference>
<dbReference type="Proteomes" id="UP000075424">
    <property type="component" value="Unassembled WGS sequence"/>
</dbReference>
<dbReference type="Pfam" id="PF05036">
    <property type="entry name" value="SPOR"/>
    <property type="match status" value="1"/>
</dbReference>
<keyword evidence="1 3" id="KW-0378">Hydrolase</keyword>
<comment type="caution">
    <text evidence="3">The sequence shown here is derived from an EMBL/GenBank/DDBJ whole genome shotgun (WGS) entry which is preliminary data.</text>
</comment>
<dbReference type="Pfam" id="PF01520">
    <property type="entry name" value="Amidase_3"/>
    <property type="match status" value="1"/>
</dbReference>
<dbReference type="InterPro" id="IPR050695">
    <property type="entry name" value="N-acetylmuramoyl_amidase_3"/>
</dbReference>
<dbReference type="CDD" id="cd02696">
    <property type="entry name" value="MurNAc-LAA"/>
    <property type="match status" value="1"/>
</dbReference>
<dbReference type="PROSITE" id="PS51724">
    <property type="entry name" value="SPOR"/>
    <property type="match status" value="1"/>
</dbReference>
<evidence type="ECO:0000256" key="1">
    <source>
        <dbReference type="ARBA" id="ARBA00022801"/>
    </source>
</evidence>
<dbReference type="GO" id="GO:0008745">
    <property type="term" value="F:N-acetylmuramoyl-L-alanine amidase activity"/>
    <property type="evidence" value="ECO:0007669"/>
    <property type="project" value="UniProtKB-EC"/>
</dbReference>
<gene>
    <name evidence="3" type="ORF">B4109_3103</name>
</gene>
<organism evidence="3 4">
    <name type="scientific">Geobacillus stearothermophilus</name>
    <name type="common">Bacillus stearothermophilus</name>
    <dbReference type="NCBI Taxonomy" id="1422"/>
    <lineage>
        <taxon>Bacteria</taxon>
        <taxon>Bacillati</taxon>
        <taxon>Bacillota</taxon>
        <taxon>Bacilli</taxon>
        <taxon>Bacillales</taxon>
        <taxon>Anoxybacillaceae</taxon>
        <taxon>Geobacillus</taxon>
    </lineage>
</organism>
<dbReference type="SUPFAM" id="SSF110997">
    <property type="entry name" value="Sporulation related repeat"/>
    <property type="match status" value="1"/>
</dbReference>
<dbReference type="InterPro" id="IPR036680">
    <property type="entry name" value="SPOR-like_sf"/>
</dbReference>
<feature type="domain" description="SPOR" evidence="2">
    <location>
        <begin position="200"/>
        <end position="240"/>
    </location>
</feature>
<dbReference type="EMBL" id="LQYV01000041">
    <property type="protein sequence ID" value="KYD27597.1"/>
    <property type="molecule type" value="Genomic_DNA"/>
</dbReference>
<dbReference type="PATRIC" id="fig|1422.18.peg.2836"/>
<evidence type="ECO:0000259" key="2">
    <source>
        <dbReference type="PROSITE" id="PS51724"/>
    </source>
</evidence>
<dbReference type="SUPFAM" id="SSF53187">
    <property type="entry name" value="Zn-dependent exopeptidases"/>
    <property type="match status" value="1"/>
</dbReference>
<sequence>MAEFVQVIDPGHGGHDPGAVANGLREKDLTLKIALYTRDYIHELYEGVKVYLTREKDVFVSLNERAAFANRLNADHFCSIHINAGGGKGFESYIYNGSYSSKTKTQALRNVLHDTIVAETKLMNRGKKEANLAVLRETKMPAVLTENGFIDNKDDADFLKSDANLRKIALAHAHGLAKAHGWKPKAKPTSAAKPVPKASAGEKVFYRVVAGSFADRENAEKRVRELEAKGVESFIDVHKS</sequence>
<reference evidence="3 4" key="1">
    <citation type="submission" date="2016-01" db="EMBL/GenBank/DDBJ databases">
        <title>Draft Genome Sequences of Seven Thermophilic Sporeformers Isolated from Foods.</title>
        <authorList>
            <person name="Berendsen E.M."/>
            <person name="Wells-Bennik M.H."/>
            <person name="Krawcyk A.O."/>
            <person name="De Jong A."/>
            <person name="Holsappel S."/>
            <person name="Eijlander R.T."/>
            <person name="Kuipers O.P."/>
        </authorList>
    </citation>
    <scope>NUCLEOTIDE SEQUENCE [LARGE SCALE GENOMIC DNA]</scope>
    <source>
        <strain evidence="3 4">B4109</strain>
    </source>
</reference>
<name>A0A150MSZ2_GEOSE</name>
<accession>A0A150MSZ2</accession>
<dbReference type="RefSeq" id="WP_061567308.1">
    <property type="nucleotide sequence ID" value="NZ_LQYV01000041.1"/>
</dbReference>
<evidence type="ECO:0000313" key="3">
    <source>
        <dbReference type="EMBL" id="KYD27597.1"/>
    </source>
</evidence>
<dbReference type="GO" id="GO:0030288">
    <property type="term" value="C:outer membrane-bounded periplasmic space"/>
    <property type="evidence" value="ECO:0007669"/>
    <property type="project" value="TreeGrafter"/>
</dbReference>
<dbReference type="EC" id="3.5.1.28" evidence="3"/>
<protein>
    <submittedName>
        <fullName evidence="3">N-acetylmuramoyl-L-alanine amidase</fullName>
        <ecNumber evidence="3">3.5.1.28</ecNumber>
    </submittedName>
</protein>
<dbReference type="PANTHER" id="PTHR30404:SF0">
    <property type="entry name" value="N-ACETYLMURAMOYL-L-ALANINE AMIDASE AMIC"/>
    <property type="match status" value="1"/>
</dbReference>
<dbReference type="InterPro" id="IPR002508">
    <property type="entry name" value="MurNAc-LAA_cat"/>
</dbReference>